<reference evidence="1 2" key="1">
    <citation type="submission" date="2022-11" db="EMBL/GenBank/DDBJ databases">
        <title>The characterization of three novel Bacteroidetes species and genomic analysis of their roles in tidal elemental geochemical cycles.</title>
        <authorList>
            <person name="Ma K."/>
        </authorList>
    </citation>
    <scope>NUCLEOTIDE SEQUENCE [LARGE SCALE GENOMIC DNA]</scope>
    <source>
        <strain evidence="1 2">M17</strain>
    </source>
</reference>
<evidence type="ECO:0000313" key="1">
    <source>
        <dbReference type="EMBL" id="MCX2744650.1"/>
    </source>
</evidence>
<proteinExistence type="predicted"/>
<sequence length="385" mass="44225">MNSRIFLFLLIGAFIVSCSEDEPIRKFDYDIKMSGVTINSSDITINQANVKAEGSIGAFYSRFYYKSKDQAEYQFIEDENNDRQEVLSNLDPATTYQVYYQVYDEKDTLNSGVFSFTTKAFPHDLDFSPLTDFTDYPHSSFNELYNQNYYFSHDKAFHKFYAPGISEYDISDISIYTIPDNENEKIFSEFEIISDTVIFQIPEGYNFTPANLGSFKYAKAVLKVKDWYQYLPSYGSILNGISDPGTYESNIGKFKIFNSKPYISEYFYGTVWGDDMLQLNGGFKGNSDGLYWDPSGAILTIWDQQGNVYNTYVFPNNLSTAECNDFQIWSNMGEEIEDNLLIYHHNKYSQVKTCGLPSGVYTAQIEVVMPNGRNDFTNKITITVE</sequence>
<dbReference type="Proteomes" id="UP001209885">
    <property type="component" value="Unassembled WGS sequence"/>
</dbReference>
<gene>
    <name evidence="1" type="ORF">OO013_12275</name>
</gene>
<keyword evidence="2" id="KW-1185">Reference proteome</keyword>
<organism evidence="1 2">
    <name type="scientific">Mangrovivirga halotolerans</name>
    <dbReference type="NCBI Taxonomy" id="2993936"/>
    <lineage>
        <taxon>Bacteria</taxon>
        <taxon>Pseudomonadati</taxon>
        <taxon>Bacteroidota</taxon>
        <taxon>Cytophagia</taxon>
        <taxon>Cytophagales</taxon>
        <taxon>Mangrovivirgaceae</taxon>
        <taxon>Mangrovivirga</taxon>
    </lineage>
</organism>
<name>A0ABT3RS84_9BACT</name>
<dbReference type="RefSeq" id="WP_266057105.1">
    <property type="nucleotide sequence ID" value="NZ_JAPFQN010000006.1"/>
</dbReference>
<accession>A0ABT3RS84</accession>
<dbReference type="EMBL" id="JAPFQN010000006">
    <property type="protein sequence ID" value="MCX2744650.1"/>
    <property type="molecule type" value="Genomic_DNA"/>
</dbReference>
<comment type="caution">
    <text evidence="1">The sequence shown here is derived from an EMBL/GenBank/DDBJ whole genome shotgun (WGS) entry which is preliminary data.</text>
</comment>
<evidence type="ECO:0000313" key="2">
    <source>
        <dbReference type="Proteomes" id="UP001209885"/>
    </source>
</evidence>
<dbReference type="PROSITE" id="PS51257">
    <property type="entry name" value="PROKAR_LIPOPROTEIN"/>
    <property type="match status" value="1"/>
</dbReference>
<protein>
    <submittedName>
        <fullName evidence="1">Fibronectin type III domain-containing protein</fullName>
    </submittedName>
</protein>